<organism evidence="1 2">
    <name type="scientific">Adineta steineri</name>
    <dbReference type="NCBI Taxonomy" id="433720"/>
    <lineage>
        <taxon>Eukaryota</taxon>
        <taxon>Metazoa</taxon>
        <taxon>Spiralia</taxon>
        <taxon>Gnathifera</taxon>
        <taxon>Rotifera</taxon>
        <taxon>Eurotatoria</taxon>
        <taxon>Bdelloidea</taxon>
        <taxon>Adinetida</taxon>
        <taxon>Adinetidae</taxon>
        <taxon>Adineta</taxon>
    </lineage>
</organism>
<dbReference type="Gene3D" id="3.40.50.850">
    <property type="entry name" value="Isochorismatase-like"/>
    <property type="match status" value="1"/>
</dbReference>
<dbReference type="SUPFAM" id="SSF52499">
    <property type="entry name" value="Isochorismatase-like hydrolases"/>
    <property type="match status" value="1"/>
</dbReference>
<evidence type="ECO:0000313" key="2">
    <source>
        <dbReference type="Proteomes" id="UP000663860"/>
    </source>
</evidence>
<protein>
    <recommendedName>
        <fullName evidence="3">Isochorismatase-like domain-containing protein</fullName>
    </recommendedName>
</protein>
<proteinExistence type="predicted"/>
<dbReference type="Proteomes" id="UP000663860">
    <property type="component" value="Unassembled WGS sequence"/>
</dbReference>
<gene>
    <name evidence="1" type="ORF">IZO911_LOCUS1208</name>
</gene>
<dbReference type="InterPro" id="IPR036380">
    <property type="entry name" value="Isochorismatase-like_sf"/>
</dbReference>
<evidence type="ECO:0008006" key="3">
    <source>
        <dbReference type="Google" id="ProtNLM"/>
    </source>
</evidence>
<reference evidence="1" key="1">
    <citation type="submission" date="2021-02" db="EMBL/GenBank/DDBJ databases">
        <authorList>
            <person name="Nowell W R."/>
        </authorList>
    </citation>
    <scope>NUCLEOTIDE SEQUENCE</scope>
</reference>
<accession>A0A813M3P5</accession>
<sequence length="226" mass="26014">MSSINNISKRFALILIDPQNGFVNDGCWSRMFPIGQSIPILENFNRIASFLHSISNPDSIPILISETGFSHYDRQIFEPINNELSQRKFHSITHTYKPHTNLSICPGVQQWLHEQLEAKLDIVIGGCTITSCVRDSSIQMKRKFPELNFFVDENLCAARKDNYLERCQICLERYMNYALPPIEQCENCLKKDSNQQIISPVQLAYQQMKDAGINIIKNYILINQSL</sequence>
<evidence type="ECO:0000313" key="1">
    <source>
        <dbReference type="EMBL" id="CAF0716791.1"/>
    </source>
</evidence>
<dbReference type="EMBL" id="CAJNOE010000005">
    <property type="protein sequence ID" value="CAF0716791.1"/>
    <property type="molecule type" value="Genomic_DNA"/>
</dbReference>
<comment type="caution">
    <text evidence="1">The sequence shown here is derived from an EMBL/GenBank/DDBJ whole genome shotgun (WGS) entry which is preliminary data.</text>
</comment>
<name>A0A813M3P5_9BILA</name>
<dbReference type="AlphaFoldDB" id="A0A813M3P5"/>